<accession>A0ACC2LH89</accession>
<protein>
    <submittedName>
        <fullName evidence="1">Uncharacterized protein</fullName>
    </submittedName>
</protein>
<name>A0ACC2LH89_PERAE</name>
<sequence>MIGCKVFSQGLCEVESGPSNCEADPTVRVTDIKAFQKGKSPPNPSVTPALVQRKKEERRPSSSPSTPTPGSGSSSSAQVFFDEKGQKHIIYLFFFFSCLSSDRPLCLCPPQIHSIFSSPPSAPPRPRSSPPQIFSNGRRIGTSS</sequence>
<reference evidence="1 2" key="1">
    <citation type="journal article" date="2022" name="Hortic Res">
        <title>A haplotype resolved chromosomal level avocado genome allows analysis of novel avocado genes.</title>
        <authorList>
            <person name="Nath O."/>
            <person name="Fletcher S.J."/>
            <person name="Hayward A."/>
            <person name="Shaw L.M."/>
            <person name="Masouleh A.K."/>
            <person name="Furtado A."/>
            <person name="Henry R.J."/>
            <person name="Mitter N."/>
        </authorList>
    </citation>
    <scope>NUCLEOTIDE SEQUENCE [LARGE SCALE GENOMIC DNA]</scope>
    <source>
        <strain evidence="2">cv. Hass</strain>
    </source>
</reference>
<dbReference type="Proteomes" id="UP001234297">
    <property type="component" value="Chromosome 8"/>
</dbReference>
<proteinExistence type="predicted"/>
<evidence type="ECO:0000313" key="2">
    <source>
        <dbReference type="Proteomes" id="UP001234297"/>
    </source>
</evidence>
<evidence type="ECO:0000313" key="1">
    <source>
        <dbReference type="EMBL" id="KAJ8632752.1"/>
    </source>
</evidence>
<gene>
    <name evidence="1" type="ORF">MRB53_026088</name>
</gene>
<keyword evidence="2" id="KW-1185">Reference proteome</keyword>
<comment type="caution">
    <text evidence="1">The sequence shown here is derived from an EMBL/GenBank/DDBJ whole genome shotgun (WGS) entry which is preliminary data.</text>
</comment>
<organism evidence="1 2">
    <name type="scientific">Persea americana</name>
    <name type="common">Avocado</name>
    <dbReference type="NCBI Taxonomy" id="3435"/>
    <lineage>
        <taxon>Eukaryota</taxon>
        <taxon>Viridiplantae</taxon>
        <taxon>Streptophyta</taxon>
        <taxon>Embryophyta</taxon>
        <taxon>Tracheophyta</taxon>
        <taxon>Spermatophyta</taxon>
        <taxon>Magnoliopsida</taxon>
        <taxon>Magnoliidae</taxon>
        <taxon>Laurales</taxon>
        <taxon>Lauraceae</taxon>
        <taxon>Persea</taxon>
    </lineage>
</organism>
<dbReference type="EMBL" id="CM056816">
    <property type="protein sequence ID" value="KAJ8632752.1"/>
    <property type="molecule type" value="Genomic_DNA"/>
</dbReference>